<sequence>MRKYFASFYMPTLTASAHCWRSASVGFQNKTASLYQAQRSSTLECKNGLVMIVVIQPKTHNKERSLMPYFRNWKKYSNQKGG</sequence>
<evidence type="ECO:0000313" key="2">
    <source>
        <dbReference type="Proteomes" id="UP000199497"/>
    </source>
</evidence>
<name>A0A1H0NQW6_9ACTN</name>
<proteinExistence type="predicted"/>
<organism evidence="1 2">
    <name type="scientific">Actinopolyspora xinjiangensis</name>
    <dbReference type="NCBI Taxonomy" id="405564"/>
    <lineage>
        <taxon>Bacteria</taxon>
        <taxon>Bacillati</taxon>
        <taxon>Actinomycetota</taxon>
        <taxon>Actinomycetes</taxon>
        <taxon>Actinopolysporales</taxon>
        <taxon>Actinopolysporaceae</taxon>
        <taxon>Actinopolyspora</taxon>
    </lineage>
</organism>
<reference evidence="2" key="1">
    <citation type="submission" date="2016-10" db="EMBL/GenBank/DDBJ databases">
        <authorList>
            <person name="Varghese N."/>
            <person name="Submissions S."/>
        </authorList>
    </citation>
    <scope>NUCLEOTIDE SEQUENCE [LARGE SCALE GENOMIC DNA]</scope>
    <source>
        <strain evidence="2">DSM 46732</strain>
    </source>
</reference>
<accession>A0A1H0NQW6</accession>
<gene>
    <name evidence="1" type="ORF">SAMN04487905_101217</name>
</gene>
<dbReference type="EMBL" id="FNJR01000001">
    <property type="protein sequence ID" value="SDO94898.1"/>
    <property type="molecule type" value="Genomic_DNA"/>
</dbReference>
<dbReference type="Proteomes" id="UP000199497">
    <property type="component" value="Unassembled WGS sequence"/>
</dbReference>
<protein>
    <submittedName>
        <fullName evidence="1">Uncharacterized protein</fullName>
    </submittedName>
</protein>
<dbReference type="AlphaFoldDB" id="A0A1H0NQW6"/>
<evidence type="ECO:0000313" key="1">
    <source>
        <dbReference type="EMBL" id="SDO94898.1"/>
    </source>
</evidence>
<keyword evidence="2" id="KW-1185">Reference proteome</keyword>